<keyword evidence="2" id="KW-1185">Reference proteome</keyword>
<proteinExistence type="predicted"/>
<gene>
    <name evidence="1" type="ORF">DFR28_101886</name>
</gene>
<protein>
    <submittedName>
        <fullName evidence="1">Uncharacterized protein</fullName>
    </submittedName>
</protein>
<sequence>MGMSNNTSKGVVKTPKTNVQAIDKTKRTVLIGAAVGTATAIWHKPVVDAVLLPAHAQTSVEAAAPFVFFSAAAAVSPVAKAGSVLDFLVESAYANVPATYEYAVMVEQTTAGVDSYTVSLFERTLEGTTNRGEVLYSGVASVASGGNLAVVEDPCMLSPSALNITIESVTDAQVELTLPGRSERLVVPSGSGSLPSPMCVDTGLPQSFYNPDADAGGSRIAKTSLLDVLIPTAQAGRIPQSRTLALSASKIDENSYSVGMLSFDRTTLREGIIQVDGSAGSLLRVRTTCDDPDKGANPVSATMVSVDDSTMMLSLNLDGSLVDVELPVGSGILEPGSCAPQGNFTNGGGQGIPFGIGKSNSLGERLLNAVIPNAHAGISAAQALREHTIVNASSNGNGTYEVEIGLSESYIDRSDRGSQIGSVLSATLTLNAESFTDIRNVVAGCNESIRARLSSDGPNDLYIELERIEVAQADFYLSSGTTSIQMPLDCYYDLRG</sequence>
<dbReference type="EMBL" id="QNRT01000001">
    <property type="protein sequence ID" value="RBP53500.1"/>
    <property type="molecule type" value="Genomic_DNA"/>
</dbReference>
<reference evidence="1 2" key="1">
    <citation type="submission" date="2018-06" db="EMBL/GenBank/DDBJ databases">
        <title>Genomic Encyclopedia of Type Strains, Phase IV (KMG-IV): sequencing the most valuable type-strain genomes for metagenomic binning, comparative biology and taxonomic classification.</title>
        <authorList>
            <person name="Goeker M."/>
        </authorList>
    </citation>
    <scope>NUCLEOTIDE SEQUENCE [LARGE SCALE GENOMIC DNA]</scope>
    <source>
        <strain evidence="1 2">DSM 24032</strain>
    </source>
</reference>
<organism evidence="1 2">
    <name type="scientific">Arenicella xantha</name>
    <dbReference type="NCBI Taxonomy" id="644221"/>
    <lineage>
        <taxon>Bacteria</taxon>
        <taxon>Pseudomonadati</taxon>
        <taxon>Pseudomonadota</taxon>
        <taxon>Gammaproteobacteria</taxon>
        <taxon>Arenicellales</taxon>
        <taxon>Arenicellaceae</taxon>
        <taxon>Arenicella</taxon>
    </lineage>
</organism>
<dbReference type="InParanoid" id="A0A395JPC7"/>
<dbReference type="AlphaFoldDB" id="A0A395JPC7"/>
<dbReference type="Proteomes" id="UP000253083">
    <property type="component" value="Unassembled WGS sequence"/>
</dbReference>
<evidence type="ECO:0000313" key="1">
    <source>
        <dbReference type="EMBL" id="RBP53500.1"/>
    </source>
</evidence>
<comment type="caution">
    <text evidence="1">The sequence shown here is derived from an EMBL/GenBank/DDBJ whole genome shotgun (WGS) entry which is preliminary data.</text>
</comment>
<accession>A0A395JPC7</accession>
<evidence type="ECO:0000313" key="2">
    <source>
        <dbReference type="Proteomes" id="UP000253083"/>
    </source>
</evidence>
<name>A0A395JPC7_9GAMM</name>